<evidence type="ECO:0000313" key="2">
    <source>
        <dbReference type="Proteomes" id="UP001476807"/>
    </source>
</evidence>
<dbReference type="RefSeq" id="WP_350413914.1">
    <property type="nucleotide sequence ID" value="NZ_JBEOKT010000020.1"/>
</dbReference>
<reference evidence="1 2" key="1">
    <citation type="submission" date="2024-06" db="EMBL/GenBank/DDBJ databases">
        <title>Pontibacter populi HYL7-15.</title>
        <authorList>
            <person name="Kim M.K."/>
        </authorList>
    </citation>
    <scope>NUCLEOTIDE SEQUENCE [LARGE SCALE GENOMIC DNA]</scope>
    <source>
        <strain evidence="1 2">HYL7-15</strain>
    </source>
</reference>
<comment type="caution">
    <text evidence="1">The sequence shown here is derived from an EMBL/GenBank/DDBJ whole genome shotgun (WGS) entry which is preliminary data.</text>
</comment>
<sequence>MSLIRIGTTGQYQGISFEVIGRIQHFFKEGYRNHWYVITGNNEAMWLGDWAGNYSFLKEVPRRSTDKIAGSKPGDKLSIAAIDFQVELLDEETETYIEGEVPESNSFQQGFITIELLKPDTFGMAILNIYNKNNIQAFVGQYQHLEDLQLQNLREHHEWI</sequence>
<proteinExistence type="predicted"/>
<organism evidence="1 2">
    <name type="scientific">Pontibacter populi</name>
    <dbReference type="NCBI Taxonomy" id="890055"/>
    <lineage>
        <taxon>Bacteria</taxon>
        <taxon>Pseudomonadati</taxon>
        <taxon>Bacteroidota</taxon>
        <taxon>Cytophagia</taxon>
        <taxon>Cytophagales</taxon>
        <taxon>Hymenobacteraceae</taxon>
        <taxon>Pontibacter</taxon>
    </lineage>
</organism>
<protein>
    <submittedName>
        <fullName evidence="1">DUF4178 domain-containing protein</fullName>
    </submittedName>
</protein>
<dbReference type="EMBL" id="JBEOKT010000020">
    <property type="protein sequence ID" value="MER2999235.1"/>
    <property type="molecule type" value="Genomic_DNA"/>
</dbReference>
<accession>A0ABV1RYZ7</accession>
<dbReference type="Proteomes" id="UP001476807">
    <property type="component" value="Unassembled WGS sequence"/>
</dbReference>
<keyword evidence="2" id="KW-1185">Reference proteome</keyword>
<gene>
    <name evidence="1" type="ORF">ABS362_16915</name>
</gene>
<evidence type="ECO:0000313" key="1">
    <source>
        <dbReference type="EMBL" id="MER2999235.1"/>
    </source>
</evidence>
<name>A0ABV1RYZ7_9BACT</name>